<dbReference type="InterPro" id="IPR044946">
    <property type="entry name" value="Restrct_endonuc_typeI_TRD_sf"/>
</dbReference>
<dbReference type="PANTHER" id="PTHR30408:SF12">
    <property type="entry name" value="TYPE I RESTRICTION ENZYME MJAVIII SPECIFICITY SUBUNIT"/>
    <property type="match status" value="1"/>
</dbReference>
<accession>A0AAD0HU45</accession>
<reference evidence="5 6" key="1">
    <citation type="submission" date="2018-03" db="EMBL/GenBank/DDBJ databases">
        <title>Complete Fusobacterium genomes using hybrid Minion sequencing.</title>
        <authorList>
            <person name="Slade D.J."/>
            <person name="Lahmers K."/>
        </authorList>
    </citation>
    <scope>NUCLEOTIDE SEQUENCE [LARGE SCALE GENOMIC DNA]</scope>
    <source>
        <strain evidence="5 6">2_1_31</strain>
    </source>
</reference>
<evidence type="ECO:0000256" key="3">
    <source>
        <dbReference type="ARBA" id="ARBA00023125"/>
    </source>
</evidence>
<evidence type="ECO:0000313" key="6">
    <source>
        <dbReference type="Proteomes" id="UP000241472"/>
    </source>
</evidence>
<dbReference type="Pfam" id="PF01420">
    <property type="entry name" value="Methylase_S"/>
    <property type="match status" value="2"/>
</dbReference>
<dbReference type="GO" id="GO:0009307">
    <property type="term" value="P:DNA restriction-modification system"/>
    <property type="evidence" value="ECO:0007669"/>
    <property type="project" value="UniProtKB-KW"/>
</dbReference>
<dbReference type="Gene3D" id="3.90.220.20">
    <property type="entry name" value="DNA methylase specificity domains"/>
    <property type="match status" value="2"/>
</dbReference>
<keyword evidence="3" id="KW-0238">DNA-binding</keyword>
<dbReference type="EMBL" id="CP028108">
    <property type="protein sequence ID" value="AVQ25060.1"/>
    <property type="molecule type" value="Genomic_DNA"/>
</dbReference>
<keyword evidence="5" id="KW-0255">Endonuclease</keyword>
<keyword evidence="2" id="KW-0680">Restriction system</keyword>
<gene>
    <name evidence="5" type="ORF">C4N17_04700</name>
</gene>
<dbReference type="RefSeq" id="WP_106878899.1">
    <property type="nucleotide sequence ID" value="NZ_CP028108.1"/>
</dbReference>
<name>A0AAD0HU45_9FUSO</name>
<keyword evidence="5" id="KW-0540">Nuclease</keyword>
<dbReference type="PANTHER" id="PTHR30408">
    <property type="entry name" value="TYPE-1 RESTRICTION ENZYME ECOKI SPECIFICITY PROTEIN"/>
    <property type="match status" value="1"/>
</dbReference>
<evidence type="ECO:0000259" key="4">
    <source>
        <dbReference type="Pfam" id="PF01420"/>
    </source>
</evidence>
<organism evidence="5 6">
    <name type="scientific">Fusobacterium periodonticum</name>
    <dbReference type="NCBI Taxonomy" id="860"/>
    <lineage>
        <taxon>Bacteria</taxon>
        <taxon>Fusobacteriati</taxon>
        <taxon>Fusobacteriota</taxon>
        <taxon>Fusobacteriia</taxon>
        <taxon>Fusobacteriales</taxon>
        <taxon>Fusobacteriaceae</taxon>
        <taxon>Fusobacterium</taxon>
    </lineage>
</organism>
<dbReference type="REBASE" id="248127">
    <property type="entry name" value="S2.Fpe2131ORF4690P"/>
</dbReference>
<dbReference type="AlphaFoldDB" id="A0AAD0HU45"/>
<dbReference type="GO" id="GO:0004519">
    <property type="term" value="F:endonuclease activity"/>
    <property type="evidence" value="ECO:0007669"/>
    <property type="project" value="UniProtKB-KW"/>
</dbReference>
<evidence type="ECO:0000256" key="1">
    <source>
        <dbReference type="ARBA" id="ARBA00010923"/>
    </source>
</evidence>
<dbReference type="InterPro" id="IPR052021">
    <property type="entry name" value="Type-I_RS_S_subunit"/>
</dbReference>
<feature type="domain" description="Type I restriction modification DNA specificity" evidence="4">
    <location>
        <begin position="3"/>
        <end position="185"/>
    </location>
</feature>
<comment type="similarity">
    <text evidence="1">Belongs to the type-I restriction system S methylase family.</text>
</comment>
<proteinExistence type="inferred from homology"/>
<dbReference type="Proteomes" id="UP000241472">
    <property type="component" value="Chromosome"/>
</dbReference>
<protein>
    <submittedName>
        <fullName evidence="5">Restriction endonuclease subunit S</fullName>
    </submittedName>
</protein>
<dbReference type="SUPFAM" id="SSF116734">
    <property type="entry name" value="DNA methylase specificity domain"/>
    <property type="match status" value="2"/>
</dbReference>
<evidence type="ECO:0000313" key="5">
    <source>
        <dbReference type="EMBL" id="AVQ25060.1"/>
    </source>
</evidence>
<evidence type="ECO:0000256" key="2">
    <source>
        <dbReference type="ARBA" id="ARBA00022747"/>
    </source>
</evidence>
<dbReference type="InterPro" id="IPR000055">
    <property type="entry name" value="Restrct_endonuc_typeI_TRD"/>
</dbReference>
<feature type="domain" description="Type I restriction modification DNA specificity" evidence="4">
    <location>
        <begin position="209"/>
        <end position="387"/>
    </location>
</feature>
<sequence>MNKNIQYRKLTDICEIITGEWGTEISENSQNIASIIRTTNFLNNGKIDIENKELIKREIDKKKIEQKQLKRGDIIIEKSGGSPNQPVGRVVFFDLNSNEIFLCNNFTSILRVKEDINSKYVFYFFRNSYKNKKVLKFQNKTTGIINLKLQNYLNESHIFLPELKIQNKRVDILDNLENIIEKNQNYLIHLRELTKSLFTTMFGDIKTNNKNWEIVKLEKYINIIGGYAFKNIDFKSTGIPLIRIGNINSGQFKSTNLVFIKENKKFEKFKVFPNDILISLTGTVGKDDYGNACILGNSYSEYYLNQRNAKIEIIDKINKNFFLEIIKIKEVKKKLTGISRGIRQANISNKDIYNLSIPLPPIELQNKFAERVEKIEKLKFEIEKSIEIAQNLYDSLISKYFDN</sequence>
<dbReference type="GO" id="GO:0003677">
    <property type="term" value="F:DNA binding"/>
    <property type="evidence" value="ECO:0007669"/>
    <property type="project" value="UniProtKB-KW"/>
</dbReference>
<keyword evidence="5" id="KW-0378">Hydrolase</keyword>
<dbReference type="KEGG" id="fpei:C4N17_04700"/>